<gene>
    <name evidence="1" type="ORF">METZ01_LOCUS117051</name>
</gene>
<sequence length="49" mass="5371">MVAGLGFRYMDDTIGSISPLESRRLDSGEPIPRQPLIRLQVRVSEATAA</sequence>
<proteinExistence type="predicted"/>
<reference evidence="1" key="1">
    <citation type="submission" date="2018-05" db="EMBL/GenBank/DDBJ databases">
        <authorList>
            <person name="Lanie J.A."/>
            <person name="Ng W.-L."/>
            <person name="Kazmierczak K.M."/>
            <person name="Andrzejewski T.M."/>
            <person name="Davidsen T.M."/>
            <person name="Wayne K.J."/>
            <person name="Tettelin H."/>
            <person name="Glass J.I."/>
            <person name="Rusch D."/>
            <person name="Podicherti R."/>
            <person name="Tsui H.-C.T."/>
            <person name="Winkler M.E."/>
        </authorList>
    </citation>
    <scope>NUCLEOTIDE SEQUENCE</scope>
</reference>
<protein>
    <submittedName>
        <fullName evidence="1">Uncharacterized protein</fullName>
    </submittedName>
</protein>
<evidence type="ECO:0000313" key="1">
    <source>
        <dbReference type="EMBL" id="SVA64197.1"/>
    </source>
</evidence>
<dbReference type="AlphaFoldDB" id="A0A381XJ39"/>
<dbReference type="EMBL" id="UINC01015206">
    <property type="protein sequence ID" value="SVA64197.1"/>
    <property type="molecule type" value="Genomic_DNA"/>
</dbReference>
<organism evidence="1">
    <name type="scientific">marine metagenome</name>
    <dbReference type="NCBI Taxonomy" id="408172"/>
    <lineage>
        <taxon>unclassified sequences</taxon>
        <taxon>metagenomes</taxon>
        <taxon>ecological metagenomes</taxon>
    </lineage>
</organism>
<name>A0A381XJ39_9ZZZZ</name>
<accession>A0A381XJ39</accession>